<evidence type="ECO:0000313" key="2">
    <source>
        <dbReference type="EMBL" id="MFH4977451.1"/>
    </source>
</evidence>
<feature type="compositionally biased region" description="Low complexity" evidence="1">
    <location>
        <begin position="231"/>
        <end position="244"/>
    </location>
</feature>
<dbReference type="EMBL" id="JBGFUD010002312">
    <property type="protein sequence ID" value="MFH4977451.1"/>
    <property type="molecule type" value="Genomic_DNA"/>
</dbReference>
<protein>
    <submittedName>
        <fullName evidence="2">Uncharacterized protein</fullName>
    </submittedName>
</protein>
<organism evidence="2 3">
    <name type="scientific">Gnathostoma spinigerum</name>
    <dbReference type="NCBI Taxonomy" id="75299"/>
    <lineage>
        <taxon>Eukaryota</taxon>
        <taxon>Metazoa</taxon>
        <taxon>Ecdysozoa</taxon>
        <taxon>Nematoda</taxon>
        <taxon>Chromadorea</taxon>
        <taxon>Rhabditida</taxon>
        <taxon>Spirurina</taxon>
        <taxon>Gnathostomatomorpha</taxon>
        <taxon>Gnathostomatoidea</taxon>
        <taxon>Gnathostomatidae</taxon>
        <taxon>Gnathostoma</taxon>
    </lineage>
</organism>
<keyword evidence="3" id="KW-1185">Reference proteome</keyword>
<proteinExistence type="predicted"/>
<evidence type="ECO:0000313" key="3">
    <source>
        <dbReference type="Proteomes" id="UP001608902"/>
    </source>
</evidence>
<dbReference type="Proteomes" id="UP001608902">
    <property type="component" value="Unassembled WGS sequence"/>
</dbReference>
<name>A0ABD6ECR7_9BILA</name>
<accession>A0ABD6ECR7</accession>
<comment type="caution">
    <text evidence="2">The sequence shown here is derived from an EMBL/GenBank/DDBJ whole genome shotgun (WGS) entry which is preliminary data.</text>
</comment>
<evidence type="ECO:0000256" key="1">
    <source>
        <dbReference type="SAM" id="MobiDB-lite"/>
    </source>
</evidence>
<dbReference type="Gene3D" id="2.60.40.150">
    <property type="entry name" value="C2 domain"/>
    <property type="match status" value="1"/>
</dbReference>
<sequence length="290" mass="32134">MSANESTILDNAKEADNVEHIGIVHVPLNRLLFLGTFSGCLAIESVSAESRGAIMLSVLPCSKTGKKMVNNVIESTSSLLGAPFGLTIKIYAAFDLPISVEKSYCCFQFFEHSQSKTNWQNGNNPVYACEFYFMFKEVTEKLLDYLQNRSLDVDIYATMKNIESNDQSVQNLIVPQPLTISSASQKLAVLTKLVSEMETAGINEISLALLKSIITDENMDSSITEMKNESPSKSLKVDSQSSSPCKNIVVMTSQQRNSSKKSKYWSQLAKTKHRKKAEDNCRSKLADLTV</sequence>
<dbReference type="InterPro" id="IPR035892">
    <property type="entry name" value="C2_domain_sf"/>
</dbReference>
<reference evidence="2 3" key="1">
    <citation type="submission" date="2024-08" db="EMBL/GenBank/DDBJ databases">
        <title>Gnathostoma spinigerum genome.</title>
        <authorList>
            <person name="Gonzalez-Bertolin B."/>
            <person name="Monzon S."/>
            <person name="Zaballos A."/>
            <person name="Jimenez P."/>
            <person name="Dekumyoy P."/>
            <person name="Varona S."/>
            <person name="Cuesta I."/>
            <person name="Sumanam S."/>
            <person name="Adisakwattana P."/>
            <person name="Gasser R.B."/>
            <person name="Hernandez-Gonzalez A."/>
            <person name="Young N.D."/>
            <person name="Perteguer M.J."/>
        </authorList>
    </citation>
    <scope>NUCLEOTIDE SEQUENCE [LARGE SCALE GENOMIC DNA]</scope>
    <source>
        <strain evidence="2">AL3</strain>
        <tissue evidence="2">Liver</tissue>
    </source>
</reference>
<gene>
    <name evidence="2" type="ORF">AB6A40_004160</name>
</gene>
<feature type="compositionally biased region" description="Basic and acidic residues" evidence="1">
    <location>
        <begin position="276"/>
        <end position="290"/>
    </location>
</feature>
<feature type="region of interest" description="Disordered" evidence="1">
    <location>
        <begin position="224"/>
        <end position="290"/>
    </location>
</feature>
<dbReference type="AlphaFoldDB" id="A0ABD6ECR7"/>
<dbReference type="SUPFAM" id="SSF49562">
    <property type="entry name" value="C2 domain (Calcium/lipid-binding domain, CaLB)"/>
    <property type="match status" value="1"/>
</dbReference>